<keyword evidence="3" id="KW-0479">Metal-binding</keyword>
<evidence type="ECO:0000256" key="2">
    <source>
        <dbReference type="ARBA" id="ARBA00007879"/>
    </source>
</evidence>
<proteinExistence type="inferred from homology"/>
<keyword evidence="10" id="KW-1185">Reference proteome</keyword>
<dbReference type="InterPro" id="IPR005123">
    <property type="entry name" value="Oxoglu/Fe-dep_dioxygenase_dom"/>
</dbReference>
<dbReference type="SUPFAM" id="SSF51197">
    <property type="entry name" value="Clavaminate synthase-like"/>
    <property type="match status" value="1"/>
</dbReference>
<keyword evidence="4" id="KW-0223">Dioxygenase</keyword>
<keyword evidence="5" id="KW-0560">Oxidoreductase</keyword>
<dbReference type="OrthoDB" id="412814at2759"/>
<dbReference type="PANTHER" id="PTHR46030">
    <property type="entry name" value="ALPHA-KETOGLUTARATE-DEPENDENT DIOXYGENASE ALKB HOMOLOG 6"/>
    <property type="match status" value="1"/>
</dbReference>
<evidence type="ECO:0000256" key="5">
    <source>
        <dbReference type="ARBA" id="ARBA00023002"/>
    </source>
</evidence>
<gene>
    <name evidence="9" type="ORF">FA15DRAFT_664504</name>
</gene>
<evidence type="ECO:0000256" key="3">
    <source>
        <dbReference type="ARBA" id="ARBA00022723"/>
    </source>
</evidence>
<dbReference type="PROSITE" id="PS51471">
    <property type="entry name" value="FE2OG_OXY"/>
    <property type="match status" value="1"/>
</dbReference>
<dbReference type="InterPro" id="IPR032862">
    <property type="entry name" value="ALKBH6"/>
</dbReference>
<name>A0A5C3L9L1_COPMA</name>
<dbReference type="Pfam" id="PF13532">
    <property type="entry name" value="2OG-FeII_Oxy_2"/>
    <property type="match status" value="1"/>
</dbReference>
<dbReference type="EMBL" id="ML210151">
    <property type="protein sequence ID" value="TFK29183.1"/>
    <property type="molecule type" value="Genomic_DNA"/>
</dbReference>
<evidence type="ECO:0000259" key="8">
    <source>
        <dbReference type="PROSITE" id="PS51471"/>
    </source>
</evidence>
<protein>
    <recommendedName>
        <fullName evidence="8">Fe2OG dioxygenase domain-containing protein</fullName>
    </recommendedName>
</protein>
<keyword evidence="7" id="KW-0539">Nucleus</keyword>
<reference evidence="9 10" key="1">
    <citation type="journal article" date="2019" name="Nat. Ecol. Evol.">
        <title>Megaphylogeny resolves global patterns of mushroom evolution.</title>
        <authorList>
            <person name="Varga T."/>
            <person name="Krizsan K."/>
            <person name="Foldi C."/>
            <person name="Dima B."/>
            <person name="Sanchez-Garcia M."/>
            <person name="Sanchez-Ramirez S."/>
            <person name="Szollosi G.J."/>
            <person name="Szarkandi J.G."/>
            <person name="Papp V."/>
            <person name="Albert L."/>
            <person name="Andreopoulos W."/>
            <person name="Angelini C."/>
            <person name="Antonin V."/>
            <person name="Barry K.W."/>
            <person name="Bougher N.L."/>
            <person name="Buchanan P."/>
            <person name="Buyck B."/>
            <person name="Bense V."/>
            <person name="Catcheside P."/>
            <person name="Chovatia M."/>
            <person name="Cooper J."/>
            <person name="Damon W."/>
            <person name="Desjardin D."/>
            <person name="Finy P."/>
            <person name="Geml J."/>
            <person name="Haridas S."/>
            <person name="Hughes K."/>
            <person name="Justo A."/>
            <person name="Karasinski D."/>
            <person name="Kautmanova I."/>
            <person name="Kiss B."/>
            <person name="Kocsube S."/>
            <person name="Kotiranta H."/>
            <person name="LaButti K.M."/>
            <person name="Lechner B.E."/>
            <person name="Liimatainen K."/>
            <person name="Lipzen A."/>
            <person name="Lukacs Z."/>
            <person name="Mihaltcheva S."/>
            <person name="Morgado L.N."/>
            <person name="Niskanen T."/>
            <person name="Noordeloos M.E."/>
            <person name="Ohm R.A."/>
            <person name="Ortiz-Santana B."/>
            <person name="Ovrebo C."/>
            <person name="Racz N."/>
            <person name="Riley R."/>
            <person name="Savchenko A."/>
            <person name="Shiryaev A."/>
            <person name="Soop K."/>
            <person name="Spirin V."/>
            <person name="Szebenyi C."/>
            <person name="Tomsovsky M."/>
            <person name="Tulloss R.E."/>
            <person name="Uehling J."/>
            <person name="Grigoriev I.V."/>
            <person name="Vagvolgyi C."/>
            <person name="Papp T."/>
            <person name="Martin F.M."/>
            <person name="Miettinen O."/>
            <person name="Hibbett D.S."/>
            <person name="Nagy L.G."/>
        </authorList>
    </citation>
    <scope>NUCLEOTIDE SEQUENCE [LARGE SCALE GENOMIC DNA]</scope>
    <source>
        <strain evidence="9 10">CBS 121175</strain>
    </source>
</reference>
<dbReference type="InterPro" id="IPR037151">
    <property type="entry name" value="AlkB-like_sf"/>
</dbReference>
<evidence type="ECO:0000256" key="4">
    <source>
        <dbReference type="ARBA" id="ARBA00022964"/>
    </source>
</evidence>
<accession>A0A5C3L9L1</accession>
<evidence type="ECO:0000256" key="6">
    <source>
        <dbReference type="ARBA" id="ARBA00023004"/>
    </source>
</evidence>
<dbReference type="Gene3D" id="2.60.120.590">
    <property type="entry name" value="Alpha-ketoglutarate-dependent dioxygenase AlkB-like"/>
    <property type="match status" value="1"/>
</dbReference>
<evidence type="ECO:0000256" key="1">
    <source>
        <dbReference type="ARBA" id="ARBA00004123"/>
    </source>
</evidence>
<organism evidence="9 10">
    <name type="scientific">Coprinopsis marcescibilis</name>
    <name type="common">Agaric fungus</name>
    <name type="synonym">Psathyrella marcescibilis</name>
    <dbReference type="NCBI Taxonomy" id="230819"/>
    <lineage>
        <taxon>Eukaryota</taxon>
        <taxon>Fungi</taxon>
        <taxon>Dikarya</taxon>
        <taxon>Basidiomycota</taxon>
        <taxon>Agaricomycotina</taxon>
        <taxon>Agaricomycetes</taxon>
        <taxon>Agaricomycetidae</taxon>
        <taxon>Agaricales</taxon>
        <taxon>Agaricineae</taxon>
        <taxon>Psathyrellaceae</taxon>
        <taxon>Coprinopsis</taxon>
    </lineage>
</organism>
<evidence type="ECO:0000313" key="9">
    <source>
        <dbReference type="EMBL" id="TFK29183.1"/>
    </source>
</evidence>
<dbReference type="GO" id="GO:0005634">
    <property type="term" value="C:nucleus"/>
    <property type="evidence" value="ECO:0007669"/>
    <property type="project" value="UniProtKB-SubCell"/>
</dbReference>
<feature type="domain" description="Fe2OG dioxygenase" evidence="8">
    <location>
        <begin position="97"/>
        <end position="247"/>
    </location>
</feature>
<keyword evidence="6" id="KW-0408">Iron</keyword>
<comment type="subcellular location">
    <subcellularLocation>
        <location evidence="1">Nucleus</location>
    </subcellularLocation>
</comment>
<dbReference type="GO" id="GO:0046872">
    <property type="term" value="F:metal ion binding"/>
    <property type="evidence" value="ECO:0007669"/>
    <property type="project" value="UniProtKB-KW"/>
</dbReference>
<sequence length="262" mass="29631">MEETGPIEVKNVVVPGVIYLAEFISEEEEEHLIRKIKESSQQKWKALANRRLQIWGGEITPKGTLCRQPLPDFVDTYPDLVSRIKATGMFPDSPHKQPNHIIMNEYLPGQGIMPHEDGPVYHPVVATLSLGSHCVFNYYKYKDHDPDPSSSSSGVGRAVDMNPVFSLLLERRSLVISFSDMYTSHLHGIDEKTEDFIVSNASQPSEASTAIRIDNFHLIQNDIKETIQKGQPLKRETRWSLTCRDVTRTSNLAARPFTTGRK</sequence>
<evidence type="ECO:0000256" key="7">
    <source>
        <dbReference type="ARBA" id="ARBA00023242"/>
    </source>
</evidence>
<comment type="similarity">
    <text evidence="2">Belongs to the alkB family.</text>
</comment>
<dbReference type="AlphaFoldDB" id="A0A5C3L9L1"/>
<dbReference type="Proteomes" id="UP000307440">
    <property type="component" value="Unassembled WGS sequence"/>
</dbReference>
<dbReference type="PANTHER" id="PTHR46030:SF1">
    <property type="entry name" value="ALPHA-KETOGLUTARATE-DEPENDENT DIOXYGENASE ALKB HOMOLOG 6"/>
    <property type="match status" value="1"/>
</dbReference>
<evidence type="ECO:0000313" key="10">
    <source>
        <dbReference type="Proteomes" id="UP000307440"/>
    </source>
</evidence>
<dbReference type="GO" id="GO:0051213">
    <property type="term" value="F:dioxygenase activity"/>
    <property type="evidence" value="ECO:0007669"/>
    <property type="project" value="UniProtKB-KW"/>
</dbReference>
<dbReference type="STRING" id="230819.A0A5C3L9L1"/>
<dbReference type="InterPro" id="IPR027450">
    <property type="entry name" value="AlkB-like"/>
</dbReference>